<evidence type="ECO:0000259" key="7">
    <source>
        <dbReference type="Pfam" id="PF00892"/>
    </source>
</evidence>
<feature type="transmembrane region" description="Helical" evidence="6">
    <location>
        <begin position="98"/>
        <end position="118"/>
    </location>
</feature>
<evidence type="ECO:0000313" key="8">
    <source>
        <dbReference type="EMBL" id="MEA5139144.1"/>
    </source>
</evidence>
<feature type="transmembrane region" description="Helical" evidence="6">
    <location>
        <begin position="155"/>
        <end position="177"/>
    </location>
</feature>
<comment type="subcellular location">
    <subcellularLocation>
        <location evidence="1">Cell membrane</location>
        <topology evidence="1">Multi-pass membrane protein</topology>
    </subcellularLocation>
</comment>
<feature type="transmembrane region" description="Helical" evidence="6">
    <location>
        <begin position="253"/>
        <end position="274"/>
    </location>
</feature>
<dbReference type="SUPFAM" id="SSF103481">
    <property type="entry name" value="Multidrug resistance efflux transporter EmrE"/>
    <property type="match status" value="2"/>
</dbReference>
<sequence>MNQQNQSLKIWAGLITLYIVWGSTYLALRFVVENVPSMMASGLRNFLAGTVLLVFSLLTKKYQKPNAKMIKTTLSSGFLMLTFGNGLFTIAAKWMPSSYSALFSALGPVMLVSLLWLVDHEKPKPKIILGAVLGIIGVGILMSLKSLALKGAESYYIYGVCCLFFATLAWNIGVVIIKKANLHEYKAAQISGTQMFMGGFFSLLISFFIGEFHQVSLSDIHPKAYISFAFLVVFGSILAFLVFNWLSKVTSPTLVATYTYVNPLVAMFLGWLLAGEQLHPMMLLAGGIIVTAVILITTSKNN</sequence>
<protein>
    <submittedName>
        <fullName evidence="8">EamA family transporter</fullName>
    </submittedName>
</protein>
<feature type="transmembrane region" description="Helical" evidence="6">
    <location>
        <begin position="127"/>
        <end position="149"/>
    </location>
</feature>
<dbReference type="InterPro" id="IPR050638">
    <property type="entry name" value="AA-Vitamin_Transporters"/>
</dbReference>
<evidence type="ECO:0000256" key="2">
    <source>
        <dbReference type="ARBA" id="ARBA00022475"/>
    </source>
</evidence>
<reference evidence="8 9" key="1">
    <citation type="submission" date="2023-12" db="EMBL/GenBank/DDBJ databases">
        <title>Novel species of the genus Arcicella isolated from rivers.</title>
        <authorList>
            <person name="Lu H."/>
        </authorList>
    </citation>
    <scope>NUCLEOTIDE SEQUENCE [LARGE SCALE GENOMIC DNA]</scope>
    <source>
        <strain evidence="8 9">KCTC 23307</strain>
    </source>
</reference>
<feature type="transmembrane region" description="Helical" evidence="6">
    <location>
        <begin position="70"/>
        <end position="92"/>
    </location>
</feature>
<keyword evidence="3 6" id="KW-0812">Transmembrane</keyword>
<keyword evidence="2" id="KW-1003">Cell membrane</keyword>
<evidence type="ECO:0000256" key="5">
    <source>
        <dbReference type="ARBA" id="ARBA00023136"/>
    </source>
</evidence>
<accession>A0ABU5Q8I5</accession>
<comment type="caution">
    <text evidence="8">The sequence shown here is derived from an EMBL/GenBank/DDBJ whole genome shotgun (WGS) entry which is preliminary data.</text>
</comment>
<organism evidence="8 9">
    <name type="scientific">Arcicella rigui</name>
    <dbReference type="NCBI Taxonomy" id="797020"/>
    <lineage>
        <taxon>Bacteria</taxon>
        <taxon>Pseudomonadati</taxon>
        <taxon>Bacteroidota</taxon>
        <taxon>Cytophagia</taxon>
        <taxon>Cytophagales</taxon>
        <taxon>Flectobacillaceae</taxon>
        <taxon>Arcicella</taxon>
    </lineage>
</organism>
<keyword evidence="4 6" id="KW-1133">Transmembrane helix</keyword>
<evidence type="ECO:0000256" key="6">
    <source>
        <dbReference type="SAM" id="Phobius"/>
    </source>
</evidence>
<evidence type="ECO:0000256" key="4">
    <source>
        <dbReference type="ARBA" id="ARBA00022989"/>
    </source>
</evidence>
<feature type="domain" description="EamA" evidence="7">
    <location>
        <begin position="14"/>
        <end position="141"/>
    </location>
</feature>
<feature type="transmembrane region" description="Helical" evidence="6">
    <location>
        <begin position="224"/>
        <end position="246"/>
    </location>
</feature>
<feature type="transmembrane region" description="Helical" evidence="6">
    <location>
        <begin position="12"/>
        <end position="32"/>
    </location>
</feature>
<feature type="domain" description="EamA" evidence="7">
    <location>
        <begin position="158"/>
        <end position="297"/>
    </location>
</feature>
<name>A0ABU5Q8I5_9BACT</name>
<evidence type="ECO:0000313" key="9">
    <source>
        <dbReference type="Proteomes" id="UP001302949"/>
    </source>
</evidence>
<feature type="transmembrane region" description="Helical" evidence="6">
    <location>
        <begin position="280"/>
        <end position="298"/>
    </location>
</feature>
<dbReference type="PANTHER" id="PTHR32322">
    <property type="entry name" value="INNER MEMBRANE TRANSPORTER"/>
    <property type="match status" value="1"/>
</dbReference>
<dbReference type="EMBL" id="JAYFUM010000008">
    <property type="protein sequence ID" value="MEA5139144.1"/>
    <property type="molecule type" value="Genomic_DNA"/>
</dbReference>
<gene>
    <name evidence="8" type="ORF">VB248_08365</name>
</gene>
<proteinExistence type="predicted"/>
<evidence type="ECO:0000256" key="3">
    <source>
        <dbReference type="ARBA" id="ARBA00022692"/>
    </source>
</evidence>
<feature type="transmembrane region" description="Helical" evidence="6">
    <location>
        <begin position="189"/>
        <end position="209"/>
    </location>
</feature>
<dbReference type="InterPro" id="IPR037185">
    <property type="entry name" value="EmrE-like"/>
</dbReference>
<dbReference type="PANTHER" id="PTHR32322:SF18">
    <property type="entry name" value="S-ADENOSYLMETHIONINE_S-ADENOSYLHOMOCYSTEINE TRANSPORTER"/>
    <property type="match status" value="1"/>
</dbReference>
<dbReference type="RefSeq" id="WP_323296304.1">
    <property type="nucleotide sequence ID" value="NZ_JAYFUM010000008.1"/>
</dbReference>
<feature type="transmembrane region" description="Helical" evidence="6">
    <location>
        <begin position="38"/>
        <end position="58"/>
    </location>
</feature>
<keyword evidence="5 6" id="KW-0472">Membrane</keyword>
<dbReference type="InterPro" id="IPR000620">
    <property type="entry name" value="EamA_dom"/>
</dbReference>
<evidence type="ECO:0000256" key="1">
    <source>
        <dbReference type="ARBA" id="ARBA00004651"/>
    </source>
</evidence>
<keyword evidence="9" id="KW-1185">Reference proteome</keyword>
<dbReference type="Proteomes" id="UP001302949">
    <property type="component" value="Unassembled WGS sequence"/>
</dbReference>
<dbReference type="Pfam" id="PF00892">
    <property type="entry name" value="EamA"/>
    <property type="match status" value="2"/>
</dbReference>